<evidence type="ECO:0000256" key="1">
    <source>
        <dbReference type="ARBA" id="ARBA00010088"/>
    </source>
</evidence>
<dbReference type="PANTHER" id="PTHR43248">
    <property type="entry name" value="2-SUCCINYL-6-HYDROXY-2,4-CYCLOHEXADIENE-1-CARBOXYLATE SYNTHASE"/>
    <property type="match status" value="1"/>
</dbReference>
<comment type="caution">
    <text evidence="4">The sequence shown here is derived from an EMBL/GenBank/DDBJ whole genome shotgun (WGS) entry which is preliminary data.</text>
</comment>
<dbReference type="GO" id="GO:0016787">
    <property type="term" value="F:hydrolase activity"/>
    <property type="evidence" value="ECO:0007669"/>
    <property type="project" value="UniProtKB-KW"/>
</dbReference>
<reference evidence="4" key="1">
    <citation type="journal article" date="2023" name="Mol. Phylogenet. Evol.">
        <title>Genome-scale phylogeny and comparative genomics of the fungal order Sordariales.</title>
        <authorList>
            <person name="Hensen N."/>
            <person name="Bonometti L."/>
            <person name="Westerberg I."/>
            <person name="Brannstrom I.O."/>
            <person name="Guillou S."/>
            <person name="Cros-Aarteil S."/>
            <person name="Calhoun S."/>
            <person name="Haridas S."/>
            <person name="Kuo A."/>
            <person name="Mondo S."/>
            <person name="Pangilinan J."/>
            <person name="Riley R."/>
            <person name="LaButti K."/>
            <person name="Andreopoulos B."/>
            <person name="Lipzen A."/>
            <person name="Chen C."/>
            <person name="Yan M."/>
            <person name="Daum C."/>
            <person name="Ng V."/>
            <person name="Clum A."/>
            <person name="Steindorff A."/>
            <person name="Ohm R.A."/>
            <person name="Martin F."/>
            <person name="Silar P."/>
            <person name="Natvig D.O."/>
            <person name="Lalanne C."/>
            <person name="Gautier V."/>
            <person name="Ament-Velasquez S.L."/>
            <person name="Kruys A."/>
            <person name="Hutchinson M.I."/>
            <person name="Powell A.J."/>
            <person name="Barry K."/>
            <person name="Miller A.N."/>
            <person name="Grigoriev I.V."/>
            <person name="Debuchy R."/>
            <person name="Gladieux P."/>
            <person name="Hiltunen Thoren M."/>
            <person name="Johannesson H."/>
        </authorList>
    </citation>
    <scope>NUCLEOTIDE SEQUENCE</scope>
    <source>
        <strain evidence="4">CBS 508.74</strain>
    </source>
</reference>
<dbReference type="InterPro" id="IPR051601">
    <property type="entry name" value="Serine_prot/Carboxylest_S33"/>
</dbReference>
<dbReference type="SUPFAM" id="SSF53474">
    <property type="entry name" value="alpha/beta-Hydrolases"/>
    <property type="match status" value="1"/>
</dbReference>
<dbReference type="AlphaFoldDB" id="A0AAN6TF29"/>
<reference evidence="4" key="2">
    <citation type="submission" date="2023-05" db="EMBL/GenBank/DDBJ databases">
        <authorList>
            <consortium name="Lawrence Berkeley National Laboratory"/>
            <person name="Steindorff A."/>
            <person name="Hensen N."/>
            <person name="Bonometti L."/>
            <person name="Westerberg I."/>
            <person name="Brannstrom I.O."/>
            <person name="Guillou S."/>
            <person name="Cros-Aarteil S."/>
            <person name="Calhoun S."/>
            <person name="Haridas S."/>
            <person name="Kuo A."/>
            <person name="Mondo S."/>
            <person name="Pangilinan J."/>
            <person name="Riley R."/>
            <person name="Labutti K."/>
            <person name="Andreopoulos B."/>
            <person name="Lipzen A."/>
            <person name="Chen C."/>
            <person name="Yanf M."/>
            <person name="Daum C."/>
            <person name="Ng V."/>
            <person name="Clum A."/>
            <person name="Ohm R."/>
            <person name="Martin F."/>
            <person name="Silar P."/>
            <person name="Natvig D."/>
            <person name="Lalanne C."/>
            <person name="Gautier V."/>
            <person name="Ament-Velasquez S.L."/>
            <person name="Kruys A."/>
            <person name="Hutchinson M.I."/>
            <person name="Powell A.J."/>
            <person name="Barry K."/>
            <person name="Miller A.N."/>
            <person name="Grigoriev I.V."/>
            <person name="Debuchy R."/>
            <person name="Gladieux P."/>
            <person name="Thoren M.H."/>
            <person name="Johannesson H."/>
        </authorList>
    </citation>
    <scope>NUCLEOTIDE SEQUENCE</scope>
    <source>
        <strain evidence="4">CBS 508.74</strain>
    </source>
</reference>
<organism evidence="4 5">
    <name type="scientific">Canariomyces notabilis</name>
    <dbReference type="NCBI Taxonomy" id="2074819"/>
    <lineage>
        <taxon>Eukaryota</taxon>
        <taxon>Fungi</taxon>
        <taxon>Dikarya</taxon>
        <taxon>Ascomycota</taxon>
        <taxon>Pezizomycotina</taxon>
        <taxon>Sordariomycetes</taxon>
        <taxon>Sordariomycetidae</taxon>
        <taxon>Sordariales</taxon>
        <taxon>Chaetomiaceae</taxon>
        <taxon>Canariomyces</taxon>
    </lineage>
</organism>
<feature type="region of interest" description="Disordered" evidence="3">
    <location>
        <begin position="1"/>
        <end position="22"/>
    </location>
</feature>
<keyword evidence="2" id="KW-0378">Hydrolase</keyword>
<dbReference type="Gene3D" id="3.40.50.1820">
    <property type="entry name" value="alpha/beta hydrolase"/>
    <property type="match status" value="1"/>
</dbReference>
<dbReference type="InterPro" id="IPR029058">
    <property type="entry name" value="AB_hydrolase_fold"/>
</dbReference>
<name>A0AAN6TF29_9PEZI</name>
<proteinExistence type="inferred from homology"/>
<dbReference type="EMBL" id="MU853340">
    <property type="protein sequence ID" value="KAK4113011.1"/>
    <property type="molecule type" value="Genomic_DNA"/>
</dbReference>
<dbReference type="GeneID" id="89939148"/>
<dbReference type="RefSeq" id="XP_064670581.1">
    <property type="nucleotide sequence ID" value="XM_064815023.1"/>
</dbReference>
<feature type="compositionally biased region" description="Polar residues" evidence="3">
    <location>
        <begin position="1"/>
        <end position="10"/>
    </location>
</feature>
<protein>
    <submittedName>
        <fullName evidence="4">Alpha/beta-hydrolase</fullName>
    </submittedName>
</protein>
<dbReference type="PANTHER" id="PTHR43248:SF2">
    <property type="entry name" value="PROLYL AMINOPEPTIDASE"/>
    <property type="match status" value="1"/>
</dbReference>
<comment type="similarity">
    <text evidence="1">Belongs to the peptidase S33 family.</text>
</comment>
<evidence type="ECO:0000256" key="2">
    <source>
        <dbReference type="ARBA" id="ARBA00022801"/>
    </source>
</evidence>
<sequence length="515" mass="58123">MKTLNWQNIQPAGGTHPHGPLRSENGYNIMPLKFSVPLDHNNPNHPEFQLPSSSISISANLVYSRAEFTISTDLTPSWTSFLAQNHKTILVYLCGGPGDANPPCRNPDLNGEILKHHGWPILYPNYRGTSGEDAVTGELIARIGAECEDPEEQAVRQAEYLSYFRQDAIVADLEAIRLRLPEVLGLAKGEEVKYILLGQSYGGWIATTYLSFLPGGLERVYLSAGLPPVGRTPREVYERLFEGVREKNRQYYRRNAADRVNIGDNQKVKEVLGKLWRMYGDKGAELPDGSRLTPRGFMTMGRRLGGSPAEDWREMHRLVELLANELNEEDRDAAKQTLAKFHEAGGTGFKLLERPLYAVLHEKIYCCGPGVASQWAAQQVGKEKAEKKKSGFSWLRDDFSFDEIELTQLFFSGEMIFEFMLHDAGPKMEPFIRPARLLAEKTDWPNLYDEEQLARNDVPVRALAYPNDMHVAWNFCEETARKINGCELVKGSARLRHGSIRSEPEAVLRELFGKD</sequence>
<evidence type="ECO:0000313" key="5">
    <source>
        <dbReference type="Proteomes" id="UP001302812"/>
    </source>
</evidence>
<gene>
    <name evidence="4" type="ORF">N656DRAFT_778529</name>
</gene>
<evidence type="ECO:0000256" key="3">
    <source>
        <dbReference type="SAM" id="MobiDB-lite"/>
    </source>
</evidence>
<evidence type="ECO:0000313" key="4">
    <source>
        <dbReference type="EMBL" id="KAK4113011.1"/>
    </source>
</evidence>
<keyword evidence="5" id="KW-1185">Reference proteome</keyword>
<dbReference type="Proteomes" id="UP001302812">
    <property type="component" value="Unassembled WGS sequence"/>
</dbReference>
<accession>A0AAN6TF29</accession>